<sequence length="376" mass="42462">MIYKNTGWITTGVWLLLLLLNSCNGQSNPQNIIAVKEKPVDNKVHTIDFSTKVVNKLSENILCMLQDKNGHYWFGTNGDGIYKYDGVSLIQLTEQDGLGSNHVSAIQEDAAGNLWFSTSQGLCKFNTGFFSNYAHTLKAISKENLHYKSDHLFFENEGIVYQYDGVIFTKFPIHPSHYQTSASNLDRPYGIYCMLKDKAGNLWFGTDQKGVCRYDGEAFTYFTEKGLSGAAVRTIFQDSKGNLWFGNNGYGLFRYDGKKLTNFTEEKGLSNPEFLKKTNTSKNSENLARVWAINEDRNGTLWIGTIDAGVWSYNTSDTLTTGGRNLRNFTTKDGIENNKMNTIYKDSKGDLWFITEGEGVRKFNGEKFEKVTIGQK</sequence>
<evidence type="ECO:0000256" key="1">
    <source>
        <dbReference type="ARBA" id="ARBA00022553"/>
    </source>
</evidence>
<proteinExistence type="predicted"/>
<reference evidence="3" key="1">
    <citation type="submission" date="2017-04" db="EMBL/GenBank/DDBJ databases">
        <authorList>
            <person name="Varghese N."/>
            <person name="Submissions S."/>
        </authorList>
    </citation>
    <scope>NUCLEOTIDE SEQUENCE [LARGE SCALE GENOMIC DNA]</scope>
    <source>
        <strain evidence="3">CGMCC 1.12708</strain>
    </source>
</reference>
<keyword evidence="3" id="KW-1185">Reference proteome</keyword>
<dbReference type="EMBL" id="FWXS01000002">
    <property type="protein sequence ID" value="SMC42343.1"/>
    <property type="molecule type" value="Genomic_DNA"/>
</dbReference>
<keyword evidence="1" id="KW-0597">Phosphoprotein</keyword>
<dbReference type="RefSeq" id="WP_159447445.1">
    <property type="nucleotide sequence ID" value="NZ_FWXS01000002.1"/>
</dbReference>
<evidence type="ECO:0000313" key="3">
    <source>
        <dbReference type="Proteomes" id="UP000192393"/>
    </source>
</evidence>
<dbReference type="OrthoDB" id="799853at2"/>
<dbReference type="STRING" id="1434700.SAMN06296427_102114"/>
<dbReference type="Gene3D" id="2.130.10.10">
    <property type="entry name" value="YVTN repeat-like/Quinoprotein amine dehydrogenase"/>
    <property type="match status" value="4"/>
</dbReference>
<protein>
    <submittedName>
        <fullName evidence="2">Two component regulator propeller</fullName>
    </submittedName>
</protein>
<dbReference type="Proteomes" id="UP000192393">
    <property type="component" value="Unassembled WGS sequence"/>
</dbReference>
<dbReference type="GO" id="GO:0000155">
    <property type="term" value="F:phosphorelay sensor kinase activity"/>
    <property type="evidence" value="ECO:0007669"/>
    <property type="project" value="TreeGrafter"/>
</dbReference>
<dbReference type="AlphaFoldDB" id="A0A1W1Z1S6"/>
<dbReference type="InterPro" id="IPR015943">
    <property type="entry name" value="WD40/YVTN_repeat-like_dom_sf"/>
</dbReference>
<evidence type="ECO:0000313" key="2">
    <source>
        <dbReference type="EMBL" id="SMC42343.1"/>
    </source>
</evidence>
<dbReference type="PANTHER" id="PTHR43547">
    <property type="entry name" value="TWO-COMPONENT HISTIDINE KINASE"/>
    <property type="match status" value="1"/>
</dbReference>
<name>A0A1W1Z1S6_9FLAO</name>
<dbReference type="SUPFAM" id="SSF63829">
    <property type="entry name" value="Calcium-dependent phosphotriesterase"/>
    <property type="match status" value="2"/>
</dbReference>
<accession>A0A1W1Z1S6</accession>
<organism evidence="2 3">
    <name type="scientific">Moheibacter sediminis</name>
    <dbReference type="NCBI Taxonomy" id="1434700"/>
    <lineage>
        <taxon>Bacteria</taxon>
        <taxon>Pseudomonadati</taxon>
        <taxon>Bacteroidota</taxon>
        <taxon>Flavobacteriia</taxon>
        <taxon>Flavobacteriales</taxon>
        <taxon>Weeksellaceae</taxon>
        <taxon>Moheibacter</taxon>
    </lineage>
</organism>
<dbReference type="InterPro" id="IPR011110">
    <property type="entry name" value="Reg_prop"/>
</dbReference>
<dbReference type="PANTHER" id="PTHR43547:SF2">
    <property type="entry name" value="HYBRID SIGNAL TRANSDUCTION HISTIDINE KINASE C"/>
    <property type="match status" value="1"/>
</dbReference>
<dbReference type="Pfam" id="PF07494">
    <property type="entry name" value="Reg_prop"/>
    <property type="match status" value="6"/>
</dbReference>
<gene>
    <name evidence="2" type="ORF">SAMN06296427_102114</name>
</gene>